<dbReference type="InterPro" id="IPR007278">
    <property type="entry name" value="DUF397"/>
</dbReference>
<evidence type="ECO:0000313" key="2">
    <source>
        <dbReference type="EMBL" id="BCL25077.1"/>
    </source>
</evidence>
<dbReference type="Pfam" id="PF04149">
    <property type="entry name" value="DUF397"/>
    <property type="match status" value="1"/>
</dbReference>
<dbReference type="RefSeq" id="WP_198427733.1">
    <property type="nucleotide sequence ID" value="NZ_AP023439.1"/>
</dbReference>
<dbReference type="Proteomes" id="UP000516373">
    <property type="component" value="Chromosome"/>
</dbReference>
<dbReference type="KEGG" id="stui:GCM10017668_69200"/>
<reference evidence="2 3" key="1">
    <citation type="journal article" date="2014" name="Int. J. Syst. Evol. Microbiol.">
        <title>Complete genome sequence of Corynebacterium casei LMG S-19264T (=DSM 44701T), isolated from a smear-ripened cheese.</title>
        <authorList>
            <consortium name="US DOE Joint Genome Institute (JGI-PGF)"/>
            <person name="Walter F."/>
            <person name="Albersmeier A."/>
            <person name="Kalinowski J."/>
            <person name="Ruckert C."/>
        </authorList>
    </citation>
    <scope>NUCLEOTIDE SEQUENCE [LARGE SCALE GENOMIC DNA]</scope>
    <source>
        <strain evidence="2 3">JCM 4255</strain>
    </source>
</reference>
<dbReference type="EMBL" id="AP023439">
    <property type="protein sequence ID" value="BCL25077.1"/>
    <property type="molecule type" value="Genomic_DNA"/>
</dbReference>
<sequence length="83" mass="8688">MHSTERPWRKSSYSMGNGGNCVEVADGAHALDAHTVDAPAIDVRDSKVPDGPVLRFPGEQWQAFVAGLKGLAGLEGLGGRKGS</sequence>
<feature type="domain" description="DUF397" evidence="1">
    <location>
        <begin position="8"/>
        <end position="69"/>
    </location>
</feature>
<dbReference type="AlphaFoldDB" id="A0A7G1NTX0"/>
<gene>
    <name evidence="2" type="ORF">GCM10017668_69200</name>
</gene>
<evidence type="ECO:0000313" key="3">
    <source>
        <dbReference type="Proteomes" id="UP000516373"/>
    </source>
</evidence>
<organism evidence="2 3">
    <name type="scientific">Streptomyces tuirus</name>
    <dbReference type="NCBI Taxonomy" id="68278"/>
    <lineage>
        <taxon>Bacteria</taxon>
        <taxon>Bacillati</taxon>
        <taxon>Actinomycetota</taxon>
        <taxon>Actinomycetes</taxon>
        <taxon>Kitasatosporales</taxon>
        <taxon>Streptomycetaceae</taxon>
        <taxon>Streptomyces</taxon>
    </lineage>
</organism>
<accession>A0A7G1NTX0</accession>
<proteinExistence type="predicted"/>
<name>A0A7G1NTX0_9ACTN</name>
<evidence type="ECO:0000259" key="1">
    <source>
        <dbReference type="Pfam" id="PF04149"/>
    </source>
</evidence>
<protein>
    <recommendedName>
        <fullName evidence="1">DUF397 domain-containing protein</fullName>
    </recommendedName>
</protein>